<dbReference type="RefSeq" id="XP_060335754.1">
    <property type="nucleotide sequence ID" value="XM_060465551.1"/>
</dbReference>
<comment type="similarity">
    <text evidence="3 9">Belongs to the isocitrate lyase/PEP mutase superfamily. Isocitrate lyase family.</text>
</comment>
<dbReference type="EMBL" id="JAUEPS010000006">
    <property type="protein sequence ID" value="KAK0464633.1"/>
    <property type="molecule type" value="Genomic_DNA"/>
</dbReference>
<dbReference type="GO" id="GO:0046872">
    <property type="term" value="F:metal ion binding"/>
    <property type="evidence" value="ECO:0007669"/>
    <property type="project" value="UniProtKB-KW"/>
</dbReference>
<keyword evidence="12" id="KW-0479">Metal-binding</keyword>
<evidence type="ECO:0000256" key="4">
    <source>
        <dbReference type="ARBA" id="ARBA00017446"/>
    </source>
</evidence>
<evidence type="ECO:0000256" key="6">
    <source>
        <dbReference type="ARBA" id="ARBA00022532"/>
    </source>
</evidence>
<comment type="pathway">
    <text evidence="2">Carbohydrate metabolism; glyoxylate cycle; (S)-malate from isocitrate: step 1/2.</text>
</comment>
<evidence type="ECO:0000313" key="14">
    <source>
        <dbReference type="Proteomes" id="UP001175211"/>
    </source>
</evidence>
<keyword evidence="7 9" id="KW-0456">Lyase</keyword>
<dbReference type="Pfam" id="PF00463">
    <property type="entry name" value="ICL"/>
    <property type="match status" value="1"/>
</dbReference>
<comment type="caution">
    <text evidence="13">The sequence shown here is derived from an EMBL/GenBank/DDBJ whole genome shotgun (WGS) entry which is preliminary data.</text>
</comment>
<keyword evidence="5" id="KW-0329">Glyoxylate bypass</keyword>
<evidence type="ECO:0000256" key="1">
    <source>
        <dbReference type="ARBA" id="ARBA00001050"/>
    </source>
</evidence>
<comment type="cofactor">
    <cofactor evidence="12">
        <name>Mg(2+)</name>
        <dbReference type="ChEBI" id="CHEBI:18420"/>
    </cofactor>
    <text evidence="12">Can also use Mn(2+) ion.</text>
</comment>
<feature type="binding site" evidence="11">
    <location>
        <position position="455"/>
    </location>
    <ligand>
        <name>substrate</name>
    </ligand>
</feature>
<dbReference type="PIRSF" id="PIRSF001362">
    <property type="entry name" value="Isocit_lyase"/>
    <property type="match status" value="1"/>
</dbReference>
<dbReference type="GO" id="GO:0046421">
    <property type="term" value="F:methylisocitrate lyase activity"/>
    <property type="evidence" value="ECO:0007669"/>
    <property type="project" value="UniProtKB-EC"/>
</dbReference>
<keyword evidence="6" id="KW-0816">Tricarboxylic acid cycle</keyword>
<comment type="catalytic activity">
    <reaction evidence="1">
        <text>(2S,3R)-3-hydroxybutane-1,2,3-tricarboxylate = pyruvate + succinate</text>
        <dbReference type="Rhea" id="RHEA:16809"/>
        <dbReference type="ChEBI" id="CHEBI:15361"/>
        <dbReference type="ChEBI" id="CHEBI:30031"/>
        <dbReference type="ChEBI" id="CHEBI:57429"/>
        <dbReference type="EC" id="4.1.3.30"/>
    </reaction>
</comment>
<evidence type="ECO:0000313" key="13">
    <source>
        <dbReference type="EMBL" id="KAK0464633.1"/>
    </source>
</evidence>
<protein>
    <recommendedName>
        <fullName evidence="4 9">Isocitrate lyase</fullName>
    </recommendedName>
</protein>
<dbReference type="PANTHER" id="PTHR21631:SF3">
    <property type="entry name" value="BIFUNCTIONAL GLYOXYLATE CYCLE PROTEIN"/>
    <property type="match status" value="1"/>
</dbReference>
<dbReference type="PROSITE" id="PS00161">
    <property type="entry name" value="ISOCITRATE_LYASE"/>
    <property type="match status" value="1"/>
</dbReference>
<dbReference type="NCBIfam" id="TIGR01346">
    <property type="entry name" value="isocit_lyase"/>
    <property type="match status" value="1"/>
</dbReference>
<proteinExistence type="inferred from homology"/>
<evidence type="ECO:0000256" key="2">
    <source>
        <dbReference type="ARBA" id="ARBA00004793"/>
    </source>
</evidence>
<sequence length="538" mass="59100">MSSERAAFAEEVRKVEEWWKSPRFARVTRPYTAAQVVAKRGTIPIEYPSNIQGKKLWSLLSQHAKRGTPSHTYGALDPVQVTQMAKYLETVYVSGWQSSSTASSTNEPGPDLADYPSNTVPNKVEHLFMAQLFHDRKQHEARSNLTDAQLAKTPVVDYLRPIVADADTGHGGLTAIMKLTKMFVEKGAAGIHVEDQAPGTKKCGHMAGKVLVPISEHINRLVAIRLQYDIMGVENLAVARTDSEAATLITSNIDDRDHAFILGSTNPSLPPLNSVMVEAERAGKNGDQLQVIEDQWIASANLQLFTKTLGDALSKQGASSATVSKFLSTVAHASWPSAVEIAQKQYGLKTVPYWDWDSPRTREGYYRYQGGTECAINRAIAFAPYADLLWMETKKPILSQAKEFAAGVHAARPGHWLAYNLSPSFNWDAAGLGEKDMESFVWQLGKLGFVWQFITLGGLHSNAYISDLFAQNFAKTGMKAYVEIVQRKERELGTDVLTHQKWSGADYADNLIKTVTGGVSSTSAMGAGVTEAQFTSKL</sequence>
<dbReference type="InterPro" id="IPR039556">
    <property type="entry name" value="ICL/PEPM"/>
</dbReference>
<dbReference type="Gene3D" id="1.10.10.850">
    <property type="match status" value="1"/>
</dbReference>
<keyword evidence="14" id="KW-1185">Reference proteome</keyword>
<feature type="binding site" evidence="11">
    <location>
        <begin position="420"/>
        <end position="424"/>
    </location>
    <ligand>
        <name>substrate</name>
    </ligand>
</feature>
<evidence type="ECO:0000256" key="12">
    <source>
        <dbReference type="PIRSR" id="PIRSR001362-3"/>
    </source>
</evidence>
<dbReference type="GO" id="GO:0006099">
    <property type="term" value="P:tricarboxylic acid cycle"/>
    <property type="evidence" value="ECO:0007669"/>
    <property type="project" value="UniProtKB-KW"/>
</dbReference>
<evidence type="ECO:0000256" key="3">
    <source>
        <dbReference type="ARBA" id="ARBA00005704"/>
    </source>
</evidence>
<evidence type="ECO:0000256" key="10">
    <source>
        <dbReference type="PIRSR" id="PIRSR001362-1"/>
    </source>
</evidence>
<feature type="binding site" evidence="12">
    <location>
        <position position="165"/>
    </location>
    <ligand>
        <name>Mg(2+)</name>
        <dbReference type="ChEBI" id="CHEBI:18420"/>
    </ligand>
</feature>
<dbReference type="AlphaFoldDB" id="A0AA39NFQ4"/>
<evidence type="ECO:0000256" key="9">
    <source>
        <dbReference type="PIRNR" id="PIRNR001362"/>
    </source>
</evidence>
<evidence type="ECO:0000256" key="11">
    <source>
        <dbReference type="PIRSR" id="PIRSR001362-2"/>
    </source>
</evidence>
<dbReference type="InterPro" id="IPR040442">
    <property type="entry name" value="Pyrv_kinase-like_dom_sf"/>
</dbReference>
<dbReference type="FunFam" id="1.10.10.850:FF:000001">
    <property type="entry name" value="Isocitrate lyase"/>
    <property type="match status" value="1"/>
</dbReference>
<organism evidence="13 14">
    <name type="scientific">Armillaria tabescens</name>
    <name type="common">Ringless honey mushroom</name>
    <name type="synonym">Agaricus tabescens</name>
    <dbReference type="NCBI Taxonomy" id="1929756"/>
    <lineage>
        <taxon>Eukaryota</taxon>
        <taxon>Fungi</taxon>
        <taxon>Dikarya</taxon>
        <taxon>Basidiomycota</taxon>
        <taxon>Agaricomycotina</taxon>
        <taxon>Agaricomycetes</taxon>
        <taxon>Agaricomycetidae</taxon>
        <taxon>Agaricales</taxon>
        <taxon>Marasmiineae</taxon>
        <taxon>Physalacriaceae</taxon>
        <taxon>Desarmillaria</taxon>
    </lineage>
</organism>
<evidence type="ECO:0000256" key="5">
    <source>
        <dbReference type="ARBA" id="ARBA00022435"/>
    </source>
</evidence>
<dbReference type="Proteomes" id="UP001175211">
    <property type="component" value="Unassembled WGS sequence"/>
</dbReference>
<dbReference type="GO" id="GO:0004451">
    <property type="term" value="F:isocitrate lyase activity"/>
    <property type="evidence" value="ECO:0007669"/>
    <property type="project" value="UniProtKB-EC"/>
</dbReference>
<dbReference type="InterPro" id="IPR018523">
    <property type="entry name" value="Isocitrate_lyase_ph_CS"/>
</dbReference>
<feature type="binding site" evidence="11">
    <location>
        <begin position="94"/>
        <end position="96"/>
    </location>
    <ligand>
        <name>substrate</name>
    </ligand>
</feature>
<reference evidence="13" key="1">
    <citation type="submission" date="2023-06" db="EMBL/GenBank/DDBJ databases">
        <authorList>
            <consortium name="Lawrence Berkeley National Laboratory"/>
            <person name="Ahrendt S."/>
            <person name="Sahu N."/>
            <person name="Indic B."/>
            <person name="Wong-Bajracharya J."/>
            <person name="Merenyi Z."/>
            <person name="Ke H.-M."/>
            <person name="Monk M."/>
            <person name="Kocsube S."/>
            <person name="Drula E."/>
            <person name="Lipzen A."/>
            <person name="Balint B."/>
            <person name="Henrissat B."/>
            <person name="Andreopoulos B."/>
            <person name="Martin F.M."/>
            <person name="Harder C.B."/>
            <person name="Rigling D."/>
            <person name="Ford K.L."/>
            <person name="Foster G.D."/>
            <person name="Pangilinan J."/>
            <person name="Papanicolaou A."/>
            <person name="Barry K."/>
            <person name="LaButti K."/>
            <person name="Viragh M."/>
            <person name="Koriabine M."/>
            <person name="Yan M."/>
            <person name="Riley R."/>
            <person name="Champramary S."/>
            <person name="Plett K.L."/>
            <person name="Tsai I.J."/>
            <person name="Slot J."/>
            <person name="Sipos G."/>
            <person name="Plett J."/>
            <person name="Nagy L.G."/>
            <person name="Grigoriev I.V."/>
        </authorList>
    </citation>
    <scope>NUCLEOTIDE SEQUENCE</scope>
    <source>
        <strain evidence="13">CCBAS 213</strain>
    </source>
</reference>
<evidence type="ECO:0000256" key="8">
    <source>
        <dbReference type="ARBA" id="ARBA00023531"/>
    </source>
</evidence>
<dbReference type="InterPro" id="IPR015813">
    <property type="entry name" value="Pyrv/PenolPyrv_kinase-like_dom"/>
</dbReference>
<keyword evidence="12" id="KW-0460">Magnesium</keyword>
<evidence type="ECO:0000256" key="7">
    <source>
        <dbReference type="ARBA" id="ARBA00023239"/>
    </source>
</evidence>
<accession>A0AA39NFQ4</accession>
<dbReference type="InterPro" id="IPR006254">
    <property type="entry name" value="Isocitrate_lyase"/>
</dbReference>
<dbReference type="SUPFAM" id="SSF51621">
    <property type="entry name" value="Phosphoenolpyruvate/pyruvate domain"/>
    <property type="match status" value="1"/>
</dbReference>
<feature type="binding site" evidence="11">
    <location>
        <begin position="204"/>
        <end position="205"/>
    </location>
    <ligand>
        <name>substrate</name>
    </ligand>
</feature>
<dbReference type="GeneID" id="85349099"/>
<dbReference type="Gene3D" id="3.20.20.60">
    <property type="entry name" value="Phosphoenolpyruvate-binding domains"/>
    <property type="match status" value="1"/>
</dbReference>
<feature type="binding site" evidence="11">
    <location>
        <position position="240"/>
    </location>
    <ligand>
        <name>substrate</name>
    </ligand>
</feature>
<dbReference type="PANTHER" id="PTHR21631">
    <property type="entry name" value="ISOCITRATE LYASE/MALATE SYNTHASE"/>
    <property type="match status" value="1"/>
</dbReference>
<dbReference type="GO" id="GO:0006097">
    <property type="term" value="P:glyoxylate cycle"/>
    <property type="evidence" value="ECO:0007669"/>
    <property type="project" value="UniProtKB-KW"/>
</dbReference>
<dbReference type="CDD" id="cd00377">
    <property type="entry name" value="ICL_PEPM"/>
    <property type="match status" value="1"/>
</dbReference>
<feature type="active site" description="Proton acceptor" evidence="10">
    <location>
        <position position="203"/>
    </location>
</feature>
<name>A0AA39NFQ4_ARMTA</name>
<comment type="catalytic activity">
    <reaction evidence="8">
        <text>D-threo-isocitrate = glyoxylate + succinate</text>
        <dbReference type="Rhea" id="RHEA:13245"/>
        <dbReference type="ChEBI" id="CHEBI:15562"/>
        <dbReference type="ChEBI" id="CHEBI:30031"/>
        <dbReference type="ChEBI" id="CHEBI:36655"/>
        <dbReference type="EC" id="4.1.3.1"/>
    </reaction>
</comment>
<gene>
    <name evidence="13" type="ORF">EV420DRAFT_1054835</name>
</gene>